<sequence>MKVEARSHHHVHGHGEEEKVMTRKQKAESKAQEVEHTPKKAKVENEGGHTNGKSASNVLEEYDEFCKATNDKLSLEQMKEILEANGLDSSGSDLEITRRCQDLLFFGALEKCTVCNGNLEFDGRRYACRGFYSEWSSCTFSTRDPPRKEEPIKLPDSVQNSPVSDLLKKYQDQSKRPQRDLGLAIKPFTGMMISLMGRLNRTHGYWKTTIEKHGGRVVNSIIGATCLVASPAERERGGTSKLAEA</sequence>
<protein>
    <submittedName>
        <fullName evidence="7">Poly(ADP-ribose) polymerase domain protein</fullName>
    </submittedName>
</protein>
<dbReference type="Proteomes" id="UP000236291">
    <property type="component" value="Unassembled WGS sequence"/>
</dbReference>
<evidence type="ECO:0000256" key="4">
    <source>
        <dbReference type="SAM" id="MobiDB-lite"/>
    </source>
</evidence>
<reference evidence="7 8" key="1">
    <citation type="journal article" date="2014" name="Am. J. Bot.">
        <title>Genome assembly and annotation for red clover (Trifolium pratense; Fabaceae).</title>
        <authorList>
            <person name="Istvanek J."/>
            <person name="Jaros M."/>
            <person name="Krenek A."/>
            <person name="Repkova J."/>
        </authorList>
    </citation>
    <scope>NUCLEOTIDE SEQUENCE [LARGE SCALE GENOMIC DNA]</scope>
    <source>
        <strain evidence="8">cv. Tatra</strain>
        <tissue evidence="7">Young leaves</tissue>
    </source>
</reference>
<proteinExistence type="predicted"/>
<dbReference type="InterPro" id="IPR049296">
    <property type="entry name" value="PARP1-like_PADR1_N"/>
</dbReference>
<dbReference type="Gene3D" id="2.20.25.630">
    <property type="match status" value="1"/>
</dbReference>
<feature type="domain" description="PARP1-like PADR1" evidence="5">
    <location>
        <begin position="108"/>
        <end position="148"/>
    </location>
</feature>
<dbReference type="InterPro" id="IPR050800">
    <property type="entry name" value="ARTD/PARP"/>
</dbReference>
<dbReference type="ExpressionAtlas" id="A0A2K3MXK6">
    <property type="expression patterns" value="baseline"/>
</dbReference>
<organism evidence="7 8">
    <name type="scientific">Trifolium pratense</name>
    <name type="common">Red clover</name>
    <dbReference type="NCBI Taxonomy" id="57577"/>
    <lineage>
        <taxon>Eukaryota</taxon>
        <taxon>Viridiplantae</taxon>
        <taxon>Streptophyta</taxon>
        <taxon>Embryophyta</taxon>
        <taxon>Tracheophyta</taxon>
        <taxon>Spermatophyta</taxon>
        <taxon>Magnoliopsida</taxon>
        <taxon>eudicotyledons</taxon>
        <taxon>Gunneridae</taxon>
        <taxon>Pentapetalae</taxon>
        <taxon>rosids</taxon>
        <taxon>fabids</taxon>
        <taxon>Fabales</taxon>
        <taxon>Fabaceae</taxon>
        <taxon>Papilionoideae</taxon>
        <taxon>50 kb inversion clade</taxon>
        <taxon>NPAAA clade</taxon>
        <taxon>Hologalegina</taxon>
        <taxon>IRL clade</taxon>
        <taxon>Trifolieae</taxon>
        <taxon>Trifolium</taxon>
    </lineage>
</organism>
<dbReference type="EMBL" id="ASHM01013579">
    <property type="protein sequence ID" value="PNX95535.1"/>
    <property type="molecule type" value="Genomic_DNA"/>
</dbReference>
<evidence type="ECO:0000256" key="2">
    <source>
        <dbReference type="ARBA" id="ARBA00022679"/>
    </source>
</evidence>
<feature type="compositionally biased region" description="Basic and acidic residues" evidence="4">
    <location>
        <begin position="144"/>
        <end position="153"/>
    </location>
</feature>
<dbReference type="GO" id="GO:0005730">
    <property type="term" value="C:nucleolus"/>
    <property type="evidence" value="ECO:0007669"/>
    <property type="project" value="TreeGrafter"/>
</dbReference>
<feature type="region of interest" description="Disordered" evidence="4">
    <location>
        <begin position="1"/>
        <end position="54"/>
    </location>
</feature>
<dbReference type="InterPro" id="IPR038650">
    <property type="entry name" value="PADR1_C_dom_sf"/>
</dbReference>
<feature type="compositionally biased region" description="Basic and acidic residues" evidence="4">
    <location>
        <begin position="13"/>
        <end position="47"/>
    </location>
</feature>
<dbReference type="Gene3D" id="1.10.20.130">
    <property type="match status" value="1"/>
</dbReference>
<evidence type="ECO:0000256" key="3">
    <source>
        <dbReference type="ARBA" id="ARBA00023027"/>
    </source>
</evidence>
<evidence type="ECO:0000259" key="5">
    <source>
        <dbReference type="Pfam" id="PF08063"/>
    </source>
</evidence>
<dbReference type="Gene3D" id="3.40.50.10190">
    <property type="entry name" value="BRCT domain"/>
    <property type="match status" value="1"/>
</dbReference>
<feature type="non-terminal residue" evidence="7">
    <location>
        <position position="245"/>
    </location>
</feature>
<dbReference type="STRING" id="57577.A0A2K3MXK6"/>
<dbReference type="AlphaFoldDB" id="A0A2K3MXK6"/>
<dbReference type="Pfam" id="PF21728">
    <property type="entry name" value="PADR1_N"/>
    <property type="match status" value="1"/>
</dbReference>
<keyword evidence="3" id="KW-0520">NAD</keyword>
<dbReference type="PANTHER" id="PTHR10459">
    <property type="entry name" value="DNA LIGASE"/>
    <property type="match status" value="1"/>
</dbReference>
<dbReference type="GO" id="GO:1990404">
    <property type="term" value="F:NAD+-protein mono-ADP-ribosyltransferase activity"/>
    <property type="evidence" value="ECO:0007669"/>
    <property type="project" value="TreeGrafter"/>
</dbReference>
<reference evidence="7 8" key="2">
    <citation type="journal article" date="2017" name="Front. Plant Sci.">
        <title>Gene Classification and Mining of Molecular Markers Useful in Red Clover (Trifolium pratense) Breeding.</title>
        <authorList>
            <person name="Istvanek J."/>
            <person name="Dluhosova J."/>
            <person name="Dluhos P."/>
            <person name="Patkova L."/>
            <person name="Nedelnik J."/>
            <person name="Repkova J."/>
        </authorList>
    </citation>
    <scope>NUCLEOTIDE SEQUENCE [LARGE SCALE GENOMIC DNA]</scope>
    <source>
        <strain evidence="8">cv. Tatra</strain>
        <tissue evidence="7">Young leaves</tissue>
    </source>
</reference>
<accession>A0A2K3MXK6</accession>
<gene>
    <name evidence="7" type="ORF">L195_g018728</name>
</gene>
<dbReference type="GO" id="GO:0070212">
    <property type="term" value="P:protein poly-ADP-ribosylation"/>
    <property type="evidence" value="ECO:0007669"/>
    <property type="project" value="TreeGrafter"/>
</dbReference>
<dbReference type="GO" id="GO:0003950">
    <property type="term" value="F:NAD+ poly-ADP-ribosyltransferase activity"/>
    <property type="evidence" value="ECO:0007669"/>
    <property type="project" value="TreeGrafter"/>
</dbReference>
<dbReference type="PROSITE" id="PS52007">
    <property type="entry name" value="PADR1"/>
    <property type="match status" value="1"/>
</dbReference>
<evidence type="ECO:0000313" key="8">
    <source>
        <dbReference type="Proteomes" id="UP000236291"/>
    </source>
</evidence>
<dbReference type="InterPro" id="IPR036420">
    <property type="entry name" value="BRCT_dom_sf"/>
</dbReference>
<dbReference type="GO" id="GO:0008270">
    <property type="term" value="F:zinc ion binding"/>
    <property type="evidence" value="ECO:0007669"/>
    <property type="project" value="InterPro"/>
</dbReference>
<dbReference type="PANTHER" id="PTHR10459:SF106">
    <property type="entry name" value="PROTEIN ADP-RIBOSYLTRANSFERASE PARP3"/>
    <property type="match status" value="1"/>
</dbReference>
<feature type="domain" description="PARP1-like PADR1" evidence="6">
    <location>
        <begin position="57"/>
        <end position="107"/>
    </location>
</feature>
<dbReference type="GO" id="GO:0006302">
    <property type="term" value="P:double-strand break repair"/>
    <property type="evidence" value="ECO:0007669"/>
    <property type="project" value="TreeGrafter"/>
</dbReference>
<dbReference type="SMART" id="SM01335">
    <property type="entry name" value="PADR1"/>
    <property type="match status" value="1"/>
</dbReference>
<name>A0A2K3MXK6_TRIPR</name>
<dbReference type="SUPFAM" id="SSF52113">
    <property type="entry name" value="BRCT domain"/>
    <property type="match status" value="1"/>
</dbReference>
<dbReference type="InterPro" id="IPR012982">
    <property type="entry name" value="PARP1-like_PADR1_Zn_ribbon"/>
</dbReference>
<evidence type="ECO:0000256" key="1">
    <source>
        <dbReference type="ARBA" id="ARBA00022676"/>
    </source>
</evidence>
<evidence type="ECO:0000259" key="6">
    <source>
        <dbReference type="Pfam" id="PF21728"/>
    </source>
</evidence>
<keyword evidence="1" id="KW-0328">Glycosyltransferase</keyword>
<comment type="caution">
    <text evidence="7">The sequence shown here is derived from an EMBL/GenBank/DDBJ whole genome shotgun (WGS) entry which is preliminary data.</text>
</comment>
<keyword evidence="2" id="KW-0808">Transferase</keyword>
<dbReference type="Pfam" id="PF08063">
    <property type="entry name" value="Zn_ribbon_PADR1"/>
    <property type="match status" value="1"/>
</dbReference>
<feature type="region of interest" description="Disordered" evidence="4">
    <location>
        <begin position="142"/>
        <end position="161"/>
    </location>
</feature>
<evidence type="ECO:0000313" key="7">
    <source>
        <dbReference type="EMBL" id="PNX95535.1"/>
    </source>
</evidence>